<comment type="subcellular location">
    <subcellularLocation>
        <location evidence="1">Cell membrane</location>
        <topology evidence="1">Peripheral membrane protein</topology>
    </subcellularLocation>
</comment>
<dbReference type="InterPro" id="IPR003593">
    <property type="entry name" value="AAA+_ATPase"/>
</dbReference>
<keyword evidence="2" id="KW-0813">Transport</keyword>
<dbReference type="PROSITE" id="PS50893">
    <property type="entry name" value="ABC_TRANSPORTER_2"/>
    <property type="match status" value="1"/>
</dbReference>
<dbReference type="STRING" id="128944.AWM75_07290"/>
<evidence type="ECO:0000256" key="1">
    <source>
        <dbReference type="ARBA" id="ARBA00004202"/>
    </source>
</evidence>
<dbReference type="OrthoDB" id="9785080at2"/>
<dbReference type="Gene3D" id="3.40.50.300">
    <property type="entry name" value="P-loop containing nucleotide triphosphate hydrolases"/>
    <property type="match status" value="1"/>
</dbReference>
<keyword evidence="3" id="KW-0592">Phosphate transport</keyword>
<evidence type="ECO:0000256" key="3">
    <source>
        <dbReference type="ARBA" id="ARBA00022592"/>
    </source>
</evidence>
<dbReference type="GO" id="GO:0005524">
    <property type="term" value="F:ATP binding"/>
    <property type="evidence" value="ECO:0007669"/>
    <property type="project" value="UniProtKB-KW"/>
</dbReference>
<protein>
    <submittedName>
        <fullName evidence="6">ABC transporter</fullName>
    </submittedName>
</protein>
<accession>A0A0X8FM55</accession>
<dbReference type="SUPFAM" id="SSF52540">
    <property type="entry name" value="P-loop containing nucleoside triphosphate hydrolases"/>
    <property type="match status" value="1"/>
</dbReference>
<dbReference type="KEGG" id="auh:AWM75_07290"/>
<dbReference type="PANTHER" id="PTHR43423">
    <property type="entry name" value="ABC TRANSPORTER I FAMILY MEMBER 17"/>
    <property type="match status" value="1"/>
</dbReference>
<dbReference type="PANTHER" id="PTHR43423:SF1">
    <property type="entry name" value="ABC TRANSPORTER I FAMILY MEMBER 17"/>
    <property type="match status" value="1"/>
</dbReference>
<dbReference type="PROSITE" id="PS00211">
    <property type="entry name" value="ABC_TRANSPORTER_1"/>
    <property type="match status" value="1"/>
</dbReference>
<dbReference type="Pfam" id="PF00005">
    <property type="entry name" value="ABC_tran"/>
    <property type="match status" value="1"/>
</dbReference>
<dbReference type="GO" id="GO:0022857">
    <property type="term" value="F:transmembrane transporter activity"/>
    <property type="evidence" value="ECO:0007669"/>
    <property type="project" value="UniProtKB-ARBA"/>
</dbReference>
<keyword evidence="5" id="KW-0067">ATP-binding</keyword>
<dbReference type="InterPro" id="IPR015856">
    <property type="entry name" value="ABC_transpr_CbiO/EcfA_su"/>
</dbReference>
<evidence type="ECO:0000256" key="4">
    <source>
        <dbReference type="ARBA" id="ARBA00022741"/>
    </source>
</evidence>
<dbReference type="SMART" id="SM00382">
    <property type="entry name" value="AAA"/>
    <property type="match status" value="1"/>
</dbReference>
<organism evidence="6 7">
    <name type="scientific">Aerococcus urinaehominis</name>
    <dbReference type="NCBI Taxonomy" id="128944"/>
    <lineage>
        <taxon>Bacteria</taxon>
        <taxon>Bacillati</taxon>
        <taxon>Bacillota</taxon>
        <taxon>Bacilli</taxon>
        <taxon>Lactobacillales</taxon>
        <taxon>Aerococcaceae</taxon>
        <taxon>Aerococcus</taxon>
    </lineage>
</organism>
<evidence type="ECO:0000256" key="5">
    <source>
        <dbReference type="ARBA" id="ARBA00022840"/>
    </source>
</evidence>
<keyword evidence="4" id="KW-0547">Nucleotide-binding</keyword>
<name>A0A0X8FM55_9LACT</name>
<dbReference type="Proteomes" id="UP000062260">
    <property type="component" value="Chromosome"/>
</dbReference>
<dbReference type="GO" id="GO:0016887">
    <property type="term" value="F:ATP hydrolysis activity"/>
    <property type="evidence" value="ECO:0007669"/>
    <property type="project" value="InterPro"/>
</dbReference>
<gene>
    <name evidence="6" type="ORF">AWM75_07290</name>
</gene>
<evidence type="ECO:0000313" key="7">
    <source>
        <dbReference type="Proteomes" id="UP000062260"/>
    </source>
</evidence>
<evidence type="ECO:0000256" key="2">
    <source>
        <dbReference type="ARBA" id="ARBA00022448"/>
    </source>
</evidence>
<dbReference type="AlphaFoldDB" id="A0A0X8FM55"/>
<evidence type="ECO:0000313" key="6">
    <source>
        <dbReference type="EMBL" id="AMB99777.1"/>
    </source>
</evidence>
<dbReference type="InterPro" id="IPR003439">
    <property type="entry name" value="ABC_transporter-like_ATP-bd"/>
</dbReference>
<dbReference type="InterPro" id="IPR027417">
    <property type="entry name" value="P-loop_NTPase"/>
</dbReference>
<sequence length="216" mass="24202">MSLFETKDLGYRVADRQILSDINLTIQPGQHTRIAGPSGSGKSTLLKLLANLIAKSQGEIYFAGKAQGDYPPTDYRQQVSYCYQNPSLFGQKLIDNLAFPAQLRQDDFDEEICRNYMSALGLDHLDLDQSINDLSGGEKQRLALVRNLIYPPKALLLDEISSSLDAQTSQKVVDFLADYAKRHQTTLVLVSHNDYEAVLCQQEIYLDKGQVKEVKS</sequence>
<dbReference type="InterPro" id="IPR017871">
    <property type="entry name" value="ABC_transporter-like_CS"/>
</dbReference>
<dbReference type="RefSeq" id="WP_067980198.1">
    <property type="nucleotide sequence ID" value="NZ_CP014163.1"/>
</dbReference>
<reference evidence="7" key="2">
    <citation type="submission" date="2016-01" db="EMBL/GenBank/DDBJ databases">
        <title>Six Aerococcus type strain genome sequencing and assembly using PacBio and Illumina Hiseq.</title>
        <authorList>
            <person name="Carkaci D."/>
            <person name="Dargis R."/>
            <person name="Nielsen X.C."/>
            <person name="Skovgaard O."/>
            <person name="Fuursted K."/>
            <person name="Christensen J.J."/>
        </authorList>
    </citation>
    <scope>NUCLEOTIDE SEQUENCE [LARGE SCALE GENOMIC DNA]</scope>
    <source>
        <strain evidence="7">CCUG42038B</strain>
    </source>
</reference>
<dbReference type="GO" id="GO:0005886">
    <property type="term" value="C:plasma membrane"/>
    <property type="evidence" value="ECO:0007669"/>
    <property type="project" value="UniProtKB-SubCell"/>
</dbReference>
<reference evidence="6 7" key="1">
    <citation type="journal article" date="2016" name="Genome Announc.">
        <title>Complete Genome Sequences of Aerococcus christensenii CCUG 28831T, Aerococcus sanguinicola CCUG 43001T, Aerococcus urinae CCUG 36881T, Aerococcus urinaeequi CCUG 28094T, Aerococcus urinaehominis CCUG 42038 BT, and Aerococcus viridans CCUG 4311T.</title>
        <authorList>
            <person name="Carkaci D."/>
            <person name="Dargis R."/>
            <person name="Nielsen X.C."/>
            <person name="Skovgaard O."/>
            <person name="Fuursted K."/>
            <person name="Christensen J.J."/>
        </authorList>
    </citation>
    <scope>NUCLEOTIDE SEQUENCE [LARGE SCALE GENOMIC DNA]</scope>
    <source>
        <strain evidence="6 7">CCUG42038B</strain>
    </source>
</reference>
<dbReference type="EMBL" id="CP014163">
    <property type="protein sequence ID" value="AMB99777.1"/>
    <property type="molecule type" value="Genomic_DNA"/>
</dbReference>
<keyword evidence="7" id="KW-1185">Reference proteome</keyword>
<dbReference type="GO" id="GO:0006817">
    <property type="term" value="P:phosphate ion transport"/>
    <property type="evidence" value="ECO:0007669"/>
    <property type="project" value="UniProtKB-KW"/>
</dbReference>
<dbReference type="CDD" id="cd03225">
    <property type="entry name" value="ABC_cobalt_CbiO_domain1"/>
    <property type="match status" value="1"/>
</dbReference>
<proteinExistence type="predicted"/>